<evidence type="ECO:0000256" key="3">
    <source>
        <dbReference type="ARBA" id="ARBA00023235"/>
    </source>
</evidence>
<sequence>MKWTITKQQEGMLVRNYLHSVRAFSRSMVKVVKFDGAILLNEEPVSVKARLKEGDVLELHFPAEERGPHLHPVDRPIVVLYEDADVLVLHKPAGLATIPSIHHLEDTLSNRIISYYNKKNISYTVHVVTRLDVDTSGIVLIAKHRLAHSILSSKQEKGEIRRTYKAIVTGALADRKGTITAPIGRNYDSLIERKVTPDGREAITHYKVEVETQDYSLVDVRLETGRTHQIRVHFSYLGHPLLGDDLYGGKRDLIERQALHCTSLVFPHPMSGEEIRVNSGMPEDMAGLIRDKREICKEG</sequence>
<dbReference type="SUPFAM" id="SSF55120">
    <property type="entry name" value="Pseudouridine synthase"/>
    <property type="match status" value="1"/>
</dbReference>
<dbReference type="PROSITE" id="PS50889">
    <property type="entry name" value="S4"/>
    <property type="match status" value="1"/>
</dbReference>
<dbReference type="Gene3D" id="3.30.2350.10">
    <property type="entry name" value="Pseudouridine synthase"/>
    <property type="match status" value="1"/>
</dbReference>
<comment type="catalytic activity">
    <reaction evidence="1 6">
        <text>a uridine in RNA = a pseudouridine in RNA</text>
        <dbReference type="Rhea" id="RHEA:48348"/>
        <dbReference type="Rhea" id="RHEA-COMP:12068"/>
        <dbReference type="Rhea" id="RHEA-COMP:12069"/>
        <dbReference type="ChEBI" id="CHEBI:65314"/>
        <dbReference type="ChEBI" id="CHEBI:65315"/>
    </reaction>
</comment>
<dbReference type="InterPro" id="IPR020103">
    <property type="entry name" value="PsdUridine_synth_cat_dom_sf"/>
</dbReference>
<evidence type="ECO:0000259" key="7">
    <source>
        <dbReference type="Pfam" id="PF00849"/>
    </source>
</evidence>
<evidence type="ECO:0000256" key="4">
    <source>
        <dbReference type="PIRSR" id="PIRSR606225-1"/>
    </source>
</evidence>
<dbReference type="RefSeq" id="WP_160847525.1">
    <property type="nucleotide sequence ID" value="NZ_WMEQ01000001.1"/>
</dbReference>
<organism evidence="8 9">
    <name type="scientific">Pontibacillus yanchengensis</name>
    <dbReference type="NCBI Taxonomy" id="462910"/>
    <lineage>
        <taxon>Bacteria</taxon>
        <taxon>Bacillati</taxon>
        <taxon>Bacillota</taxon>
        <taxon>Bacilli</taxon>
        <taxon>Bacillales</taxon>
        <taxon>Bacillaceae</taxon>
        <taxon>Pontibacillus</taxon>
    </lineage>
</organism>
<dbReference type="GO" id="GO:0009982">
    <property type="term" value="F:pseudouridine synthase activity"/>
    <property type="evidence" value="ECO:0007669"/>
    <property type="project" value="InterPro"/>
</dbReference>
<dbReference type="OrthoDB" id="9807829at2"/>
<dbReference type="FunFam" id="3.30.2350.10:FF:000005">
    <property type="entry name" value="Pseudouridine synthase"/>
    <property type="match status" value="1"/>
</dbReference>
<dbReference type="EC" id="5.4.99.-" evidence="6"/>
<accession>A0A6I4ZPL6</accession>
<evidence type="ECO:0000256" key="5">
    <source>
        <dbReference type="PROSITE-ProRule" id="PRU00182"/>
    </source>
</evidence>
<keyword evidence="3 6" id="KW-0413">Isomerase</keyword>
<evidence type="ECO:0000256" key="6">
    <source>
        <dbReference type="RuleBase" id="RU362028"/>
    </source>
</evidence>
<protein>
    <recommendedName>
        <fullName evidence="6">Pseudouridine synthase</fullName>
        <ecNumber evidence="6">5.4.99.-</ecNumber>
    </recommendedName>
</protein>
<dbReference type="AlphaFoldDB" id="A0A6I4ZPL6"/>
<dbReference type="InterPro" id="IPR050188">
    <property type="entry name" value="RluA_PseudoU_synthase"/>
</dbReference>
<dbReference type="Proteomes" id="UP000468638">
    <property type="component" value="Unassembled WGS sequence"/>
</dbReference>
<comment type="similarity">
    <text evidence="2 6">Belongs to the pseudouridine synthase RluA family.</text>
</comment>
<evidence type="ECO:0000256" key="2">
    <source>
        <dbReference type="ARBA" id="ARBA00010876"/>
    </source>
</evidence>
<dbReference type="Pfam" id="PF00849">
    <property type="entry name" value="PseudoU_synth_2"/>
    <property type="match status" value="1"/>
</dbReference>
<dbReference type="InterPro" id="IPR006224">
    <property type="entry name" value="PsdUridine_synth_RluA-like_CS"/>
</dbReference>
<dbReference type="CDD" id="cd02869">
    <property type="entry name" value="PseudoU_synth_RluA_like"/>
    <property type="match status" value="1"/>
</dbReference>
<dbReference type="GO" id="GO:0003723">
    <property type="term" value="F:RNA binding"/>
    <property type="evidence" value="ECO:0007669"/>
    <property type="project" value="UniProtKB-KW"/>
</dbReference>
<dbReference type="GO" id="GO:0000455">
    <property type="term" value="P:enzyme-directed rRNA pseudouridine synthesis"/>
    <property type="evidence" value="ECO:0007669"/>
    <property type="project" value="TreeGrafter"/>
</dbReference>
<comment type="caution">
    <text evidence="8">The sequence shown here is derived from an EMBL/GenBank/DDBJ whole genome shotgun (WGS) entry which is preliminary data.</text>
</comment>
<dbReference type="PANTHER" id="PTHR21600">
    <property type="entry name" value="MITOCHONDRIAL RNA PSEUDOURIDINE SYNTHASE"/>
    <property type="match status" value="1"/>
</dbReference>
<proteinExistence type="inferred from homology"/>
<keyword evidence="5" id="KW-0694">RNA-binding</keyword>
<dbReference type="EMBL" id="WMEQ01000001">
    <property type="protein sequence ID" value="MYL32215.1"/>
    <property type="molecule type" value="Genomic_DNA"/>
</dbReference>
<comment type="function">
    <text evidence="6">Responsible for synthesis of pseudouridine from uracil.</text>
</comment>
<feature type="domain" description="Pseudouridine synthase RsuA/RluA-like" evidence="7">
    <location>
        <begin position="85"/>
        <end position="235"/>
    </location>
</feature>
<dbReference type="GO" id="GO:0140098">
    <property type="term" value="F:catalytic activity, acting on RNA"/>
    <property type="evidence" value="ECO:0007669"/>
    <property type="project" value="UniProtKB-ARBA"/>
</dbReference>
<evidence type="ECO:0000313" key="8">
    <source>
        <dbReference type="EMBL" id="MYL32215.1"/>
    </source>
</evidence>
<feature type="active site" evidence="4">
    <location>
        <position position="132"/>
    </location>
</feature>
<dbReference type="InterPro" id="IPR006145">
    <property type="entry name" value="PsdUridine_synth_RsuA/RluA"/>
</dbReference>
<dbReference type="InterPro" id="IPR006225">
    <property type="entry name" value="PsdUridine_synth_RluC/D"/>
</dbReference>
<reference evidence="8 9" key="1">
    <citation type="submission" date="2019-11" db="EMBL/GenBank/DDBJ databases">
        <title>Genome sequences of 17 halophilic strains isolated from different environments.</title>
        <authorList>
            <person name="Furrow R.E."/>
        </authorList>
    </citation>
    <scope>NUCLEOTIDE SEQUENCE [LARGE SCALE GENOMIC DNA]</scope>
    <source>
        <strain evidence="8 9">22514_16_FS</strain>
    </source>
</reference>
<dbReference type="PROSITE" id="PS01129">
    <property type="entry name" value="PSI_RLU"/>
    <property type="match status" value="1"/>
</dbReference>
<dbReference type="PANTHER" id="PTHR21600:SF35">
    <property type="entry name" value="PSEUDOURIDINE SYNTHASE"/>
    <property type="match status" value="1"/>
</dbReference>
<gene>
    <name evidence="8" type="ORF">GLW05_01170</name>
</gene>
<evidence type="ECO:0000256" key="1">
    <source>
        <dbReference type="ARBA" id="ARBA00000073"/>
    </source>
</evidence>
<dbReference type="NCBIfam" id="TIGR00005">
    <property type="entry name" value="rluA_subfam"/>
    <property type="match status" value="1"/>
</dbReference>
<name>A0A6I4ZPL6_9BACI</name>
<evidence type="ECO:0000313" key="9">
    <source>
        <dbReference type="Proteomes" id="UP000468638"/>
    </source>
</evidence>